<accession>A0A956NI30</accession>
<comment type="caution">
    <text evidence="3">The sequence shown here is derived from an EMBL/GenBank/DDBJ whole genome shotgun (WGS) entry which is preliminary data.</text>
</comment>
<dbReference type="AlphaFoldDB" id="A0A956NI30"/>
<proteinExistence type="predicted"/>
<dbReference type="InterPro" id="IPR013784">
    <property type="entry name" value="Carb-bd-like_fold"/>
</dbReference>
<evidence type="ECO:0000259" key="2">
    <source>
        <dbReference type="Pfam" id="PF14321"/>
    </source>
</evidence>
<evidence type="ECO:0000313" key="4">
    <source>
        <dbReference type="Proteomes" id="UP000739538"/>
    </source>
</evidence>
<reference evidence="3" key="1">
    <citation type="submission" date="2020-04" db="EMBL/GenBank/DDBJ databases">
        <authorList>
            <person name="Zhang T."/>
        </authorList>
    </citation>
    <scope>NUCLEOTIDE SEQUENCE</scope>
    <source>
        <strain evidence="3">HKST-UBA02</strain>
    </source>
</reference>
<evidence type="ECO:0000313" key="3">
    <source>
        <dbReference type="EMBL" id="MCA9759087.1"/>
    </source>
</evidence>
<dbReference type="Gene3D" id="2.60.40.10">
    <property type="entry name" value="Immunoglobulins"/>
    <property type="match status" value="1"/>
</dbReference>
<dbReference type="InterPro" id="IPR013783">
    <property type="entry name" value="Ig-like_fold"/>
</dbReference>
<dbReference type="PROSITE" id="PS51257">
    <property type="entry name" value="PROKAR_LIPOPROTEIN"/>
    <property type="match status" value="1"/>
</dbReference>
<feature type="signal peptide" evidence="1">
    <location>
        <begin position="1"/>
        <end position="25"/>
    </location>
</feature>
<dbReference type="SUPFAM" id="SSF49452">
    <property type="entry name" value="Starch-binding domain-like"/>
    <property type="match status" value="1"/>
</dbReference>
<dbReference type="EMBL" id="JAGQHS010000262">
    <property type="protein sequence ID" value="MCA9759087.1"/>
    <property type="molecule type" value="Genomic_DNA"/>
</dbReference>
<evidence type="ECO:0000256" key="1">
    <source>
        <dbReference type="SAM" id="SignalP"/>
    </source>
</evidence>
<dbReference type="Pfam" id="PF14321">
    <property type="entry name" value="DUF4382"/>
    <property type="match status" value="1"/>
</dbReference>
<sequence>MIGTRKTAGLVLSGCALLLWTAAGCSDGDDDPTAPSTESGRIQIEMTDAPFPYSMVESADVTIDAVEVHHSEELEGSAWITVDESLRALNLLDLQNGTTVLLADVPLPVGAINQIRLHVVDSSITLTDGRTFDLEIPSGDQSGIKIFPDRDIEISSDFTTRVLLDFDVSQSFLPIPASPRQVENIQSFHFRPTIHVATLGETGSLSGRVYSTLGTMIESDDLPLPGATVLVYSDSQLVASTASDDDGTFLVMGLAPGTYRVEITVLDFFGMNGDVTVESDANTEIGEVRLDPILP</sequence>
<dbReference type="Proteomes" id="UP000739538">
    <property type="component" value="Unassembled WGS sequence"/>
</dbReference>
<gene>
    <name evidence="3" type="ORF">KDA27_25060</name>
</gene>
<feature type="domain" description="DUF4382" evidence="2">
    <location>
        <begin position="40"/>
        <end position="173"/>
    </location>
</feature>
<dbReference type="GO" id="GO:0030246">
    <property type="term" value="F:carbohydrate binding"/>
    <property type="evidence" value="ECO:0007669"/>
    <property type="project" value="InterPro"/>
</dbReference>
<reference evidence="3" key="2">
    <citation type="journal article" date="2021" name="Microbiome">
        <title>Successional dynamics and alternative stable states in a saline activated sludge microbial community over 9 years.</title>
        <authorList>
            <person name="Wang Y."/>
            <person name="Ye J."/>
            <person name="Ju F."/>
            <person name="Liu L."/>
            <person name="Boyd J.A."/>
            <person name="Deng Y."/>
            <person name="Parks D.H."/>
            <person name="Jiang X."/>
            <person name="Yin X."/>
            <person name="Woodcroft B.J."/>
            <person name="Tyson G.W."/>
            <person name="Hugenholtz P."/>
            <person name="Polz M.F."/>
            <person name="Zhang T."/>
        </authorList>
    </citation>
    <scope>NUCLEOTIDE SEQUENCE</scope>
    <source>
        <strain evidence="3">HKST-UBA02</strain>
    </source>
</reference>
<protein>
    <submittedName>
        <fullName evidence="3">DUF4382 domain-containing protein</fullName>
    </submittedName>
</protein>
<dbReference type="Pfam" id="PF13620">
    <property type="entry name" value="CarboxypepD_reg"/>
    <property type="match status" value="1"/>
</dbReference>
<name>A0A956NI30_UNCEI</name>
<feature type="chain" id="PRO_5038131562" evidence="1">
    <location>
        <begin position="26"/>
        <end position="295"/>
    </location>
</feature>
<dbReference type="InterPro" id="IPR025491">
    <property type="entry name" value="DUF4382"/>
</dbReference>
<organism evidence="3 4">
    <name type="scientific">Eiseniibacteriota bacterium</name>
    <dbReference type="NCBI Taxonomy" id="2212470"/>
    <lineage>
        <taxon>Bacteria</taxon>
        <taxon>Candidatus Eiseniibacteriota</taxon>
    </lineage>
</organism>
<keyword evidence="1" id="KW-0732">Signal</keyword>